<evidence type="ECO:0000256" key="2">
    <source>
        <dbReference type="ARBA" id="ARBA00022737"/>
    </source>
</evidence>
<comment type="similarity">
    <text evidence="1">Belongs to the glycosyl hydrolase 10 (cellulase F) family.</text>
</comment>
<gene>
    <name evidence="9" type="primary">LOC101860256</name>
</gene>
<dbReference type="Pfam" id="PF18463">
    <property type="entry name" value="PCSK9_C3"/>
    <property type="match status" value="1"/>
</dbReference>
<dbReference type="SUPFAM" id="SSF51445">
    <property type="entry name" value="(Trans)glycosidases"/>
    <property type="match status" value="1"/>
</dbReference>
<evidence type="ECO:0000313" key="9">
    <source>
        <dbReference type="RefSeq" id="XP_035826333.1"/>
    </source>
</evidence>
<evidence type="ECO:0000256" key="3">
    <source>
        <dbReference type="ARBA" id="ARBA00022801"/>
    </source>
</evidence>
<dbReference type="GeneID" id="101860256"/>
<dbReference type="InterPro" id="IPR044846">
    <property type="entry name" value="GH10"/>
</dbReference>
<dbReference type="Gene3D" id="3.20.20.80">
    <property type="entry name" value="Glycosidases"/>
    <property type="match status" value="1"/>
</dbReference>
<dbReference type="InterPro" id="IPR041051">
    <property type="entry name" value="PCSK9_C3"/>
</dbReference>
<sequence>MGKTEEGQFYRKIQILNLPVFAAIFVLVLSNGVVTRAAVELLKNPGFENGVTFWSHIGFSMVTTTEQVHGGRVAVKCTGRTQSWMGPAQDIQISRGKHYVFTSYIKLINDLPGRMFQKAVVKISFTLKDGSKDYFPICSRTFLTKDDGWTMVGGDFIPPNYEWTQASLYLEGLLPGTDYYFDDASLTELPSNPNWEQEANARIENLRKSNLNVNVSLSSGFRPEDVTVEINHLKPLFAWGSVAGPDEFLSSDYAQFQQLYYYMFNWATIQDYKWRFNRGNRTNPDYRVAVAATDVLNRNGIKVRGHCMFWAVPFNNPEWVKGLAAPEFKTTVDDRIAYMTAQTKNKLAHWDVNNELLHGYFYEEHSGNPLYSEHMFREIHAADPNPTLFLNEYNVVKSGEMTQSYLSQIQKFKAANVGLGGVGVQSHLNDYEEPNPDSINYRLDVVAKGGLPIFVTELTLGAHDPNDKADCPGRLCQQLNESGKRFLKLTKETWSTHVNRSLASGTSFNLRAFQGDYEAVVWYKGKPIKRTTFSLGTQDKTVSISVSGNGDAIQLPKKIDPFTMNVQINPQTTRANLRTLGQASSTSQNSQLTCTTRRSPASGVGVGKTTQVTCQGDEVLTGCSSWLKDSDWHRDGEEILMSGGKQACRAMNGYGSAAGVEAVARCCSAQGLRCEYRTAGPSGTGMDDKVEVPCQGQAYALGCSTFTYTTHSDGTIFTNTSCMGQNDNLRSGVNSYAACCQSPNLQCRTVTSGTSGKKISDQVGVTCPKGYVMTGCNVFAQYAKAAGAFINTNAAGTDTCVAVNGAEKFGPETGVQAQATCCRT</sequence>
<dbReference type="InterPro" id="IPR041254">
    <property type="entry name" value="PCSK9_C1"/>
</dbReference>
<dbReference type="Gene3D" id="2.60.120.690">
    <property type="entry name" value="Proprotein convertase subtilisin/kexin type 9"/>
    <property type="match status" value="1"/>
</dbReference>
<dbReference type="Pfam" id="PF02018">
    <property type="entry name" value="CBM_4_9"/>
    <property type="match status" value="1"/>
</dbReference>
<keyword evidence="3" id="KW-0378">Hydrolase</keyword>
<keyword evidence="8" id="KW-1185">Reference proteome</keyword>
<dbReference type="InterPro" id="IPR008979">
    <property type="entry name" value="Galactose-bd-like_sf"/>
</dbReference>
<dbReference type="RefSeq" id="XP_035826333.1">
    <property type="nucleotide sequence ID" value="XM_035970440.1"/>
</dbReference>
<keyword evidence="6" id="KW-0812">Transmembrane</keyword>
<keyword evidence="6" id="KW-1133">Transmembrane helix</keyword>
<evidence type="ECO:0000256" key="4">
    <source>
        <dbReference type="ARBA" id="ARBA00023277"/>
    </source>
</evidence>
<feature type="domain" description="GH10" evidence="7">
    <location>
        <begin position="272"/>
        <end position="520"/>
    </location>
</feature>
<keyword evidence="2" id="KW-0677">Repeat</keyword>
<evidence type="ECO:0000256" key="6">
    <source>
        <dbReference type="SAM" id="Phobius"/>
    </source>
</evidence>
<dbReference type="SUPFAM" id="SSF49785">
    <property type="entry name" value="Galactose-binding domain-like"/>
    <property type="match status" value="1"/>
</dbReference>
<proteinExistence type="inferred from homology"/>
<dbReference type="Proteomes" id="UP000694888">
    <property type="component" value="Unplaced"/>
</dbReference>
<feature type="transmembrane region" description="Helical" evidence="6">
    <location>
        <begin position="15"/>
        <end position="34"/>
    </location>
</feature>
<evidence type="ECO:0000313" key="8">
    <source>
        <dbReference type="Proteomes" id="UP000694888"/>
    </source>
</evidence>
<dbReference type="SMART" id="SM00633">
    <property type="entry name" value="Glyco_10"/>
    <property type="match status" value="1"/>
</dbReference>
<evidence type="ECO:0000256" key="5">
    <source>
        <dbReference type="ARBA" id="ARBA00023326"/>
    </source>
</evidence>
<dbReference type="Pfam" id="PF00331">
    <property type="entry name" value="Glyco_hydro_10"/>
    <property type="match status" value="1"/>
</dbReference>
<keyword evidence="4" id="KW-0119">Carbohydrate metabolism</keyword>
<dbReference type="PANTHER" id="PTHR31490">
    <property type="entry name" value="GLYCOSYL HYDROLASE"/>
    <property type="match status" value="1"/>
</dbReference>
<evidence type="ECO:0000259" key="7">
    <source>
        <dbReference type="SMART" id="SM00633"/>
    </source>
</evidence>
<dbReference type="InterPro" id="IPR003305">
    <property type="entry name" value="CenC_carb-bd"/>
</dbReference>
<dbReference type="InterPro" id="IPR001000">
    <property type="entry name" value="GH10_dom"/>
</dbReference>
<accession>A0ABM1VV91</accession>
<organism evidence="8 9">
    <name type="scientific">Aplysia californica</name>
    <name type="common">California sea hare</name>
    <dbReference type="NCBI Taxonomy" id="6500"/>
    <lineage>
        <taxon>Eukaryota</taxon>
        <taxon>Metazoa</taxon>
        <taxon>Spiralia</taxon>
        <taxon>Lophotrochozoa</taxon>
        <taxon>Mollusca</taxon>
        <taxon>Gastropoda</taxon>
        <taxon>Heterobranchia</taxon>
        <taxon>Euthyneura</taxon>
        <taxon>Tectipleura</taxon>
        <taxon>Aplysiida</taxon>
        <taxon>Aplysioidea</taxon>
        <taxon>Aplysiidae</taxon>
        <taxon>Aplysia</taxon>
    </lineage>
</organism>
<dbReference type="Gene3D" id="2.60.120.260">
    <property type="entry name" value="Galactose-binding domain-like"/>
    <property type="match status" value="1"/>
</dbReference>
<name>A0ABM1VV91_APLCA</name>
<dbReference type="PANTHER" id="PTHR31490:SF1">
    <property type="entry name" value="ENDO-1,4-BETA-XYLANASE 1"/>
    <property type="match status" value="1"/>
</dbReference>
<dbReference type="Pfam" id="PF18459">
    <property type="entry name" value="PCSK9_C1"/>
    <property type="match status" value="1"/>
</dbReference>
<keyword evidence="6" id="KW-0472">Membrane</keyword>
<reference evidence="9" key="1">
    <citation type="submission" date="2025-08" db="UniProtKB">
        <authorList>
            <consortium name="RefSeq"/>
        </authorList>
    </citation>
    <scope>IDENTIFICATION</scope>
</reference>
<dbReference type="InterPro" id="IPR017853">
    <property type="entry name" value="GH"/>
</dbReference>
<keyword evidence="5" id="KW-0624">Polysaccharide degradation</keyword>
<protein>
    <submittedName>
        <fullName evidence="9">Endo-1,4-beta-xylanase 3</fullName>
    </submittedName>
</protein>
<evidence type="ECO:0000256" key="1">
    <source>
        <dbReference type="ARBA" id="ARBA00007495"/>
    </source>
</evidence>